<protein>
    <submittedName>
        <fullName evidence="2">Ras-associating domain-containing protein</fullName>
    </submittedName>
</protein>
<sequence>MTDTSFTSTTSSDFLSTTTRSISTEGTKCNQPSRYLARALRDLIDMVKCNGNINICEFNVKKVGDKKIAIFNVSIDGVGADTSFYSSSGSSEDQPIRYVTSDGTSLLSSEPLCSSTPKQHLDNARARILNTSSSISCCQCGCTKGRDISNIGQSSVSSTYNSDIFSATTDTCLKNNNLSEYTSTAPVNASNGKINVYAYIIKTSAIEGTTTCDRYELQVDGKISVGQFCNQFVKNKLPHLPTKLYYINPIHNDKEEDNSKYWTSLSANDHTLIDKLAENFVKCKNKNDHVLKFIMHYIT</sequence>
<dbReference type="AlphaFoldDB" id="A0A0N5A1T2"/>
<organism evidence="1 2">
    <name type="scientific">Parastrongyloides trichosuri</name>
    <name type="common">Possum-specific nematode worm</name>
    <dbReference type="NCBI Taxonomy" id="131310"/>
    <lineage>
        <taxon>Eukaryota</taxon>
        <taxon>Metazoa</taxon>
        <taxon>Ecdysozoa</taxon>
        <taxon>Nematoda</taxon>
        <taxon>Chromadorea</taxon>
        <taxon>Rhabditida</taxon>
        <taxon>Tylenchina</taxon>
        <taxon>Panagrolaimomorpha</taxon>
        <taxon>Strongyloidoidea</taxon>
        <taxon>Strongyloididae</taxon>
        <taxon>Parastrongyloides</taxon>
    </lineage>
</organism>
<accession>A0A0N5A1T2</accession>
<dbReference type="Proteomes" id="UP000038045">
    <property type="component" value="Unplaced"/>
</dbReference>
<reference evidence="2" key="1">
    <citation type="submission" date="2017-02" db="UniProtKB">
        <authorList>
            <consortium name="WormBaseParasite"/>
        </authorList>
    </citation>
    <scope>IDENTIFICATION</scope>
</reference>
<keyword evidence="1" id="KW-1185">Reference proteome</keyword>
<evidence type="ECO:0000313" key="1">
    <source>
        <dbReference type="Proteomes" id="UP000038045"/>
    </source>
</evidence>
<dbReference type="WBParaSite" id="PTRK_0001558000.1">
    <property type="protein sequence ID" value="PTRK_0001558000.1"/>
    <property type="gene ID" value="PTRK_0001558000"/>
</dbReference>
<proteinExistence type="predicted"/>
<name>A0A0N5A1T2_PARTI</name>
<evidence type="ECO:0000313" key="2">
    <source>
        <dbReference type="WBParaSite" id="PTRK_0001558000.1"/>
    </source>
</evidence>